<keyword evidence="3" id="KW-1185">Reference proteome</keyword>
<protein>
    <submittedName>
        <fullName evidence="2">Uncharacterized protein</fullName>
    </submittedName>
</protein>
<dbReference type="EMBL" id="PJEX01001023">
    <property type="protein sequence ID" value="TKW48441.1"/>
    <property type="molecule type" value="Genomic_DNA"/>
</dbReference>
<evidence type="ECO:0000313" key="3">
    <source>
        <dbReference type="Proteomes" id="UP000310108"/>
    </source>
</evidence>
<gene>
    <name evidence="2" type="ORF">CTA1_10131</name>
</gene>
<sequence length="110" mass="12079">MISNEFTARAMGINNDNAAQKPCPRNHVKDLDPDATAKRRRGCRRLVANPQPQRQNTRLATSKAAGPVLEDVFPIFNSVFTASPGLLLAHVGRRDHGANDHDDAGFLIHQ</sequence>
<evidence type="ECO:0000313" key="2">
    <source>
        <dbReference type="EMBL" id="TKW48441.1"/>
    </source>
</evidence>
<feature type="compositionally biased region" description="Basic and acidic residues" evidence="1">
    <location>
        <begin position="27"/>
        <end position="37"/>
    </location>
</feature>
<proteinExistence type="predicted"/>
<feature type="region of interest" description="Disordered" evidence="1">
    <location>
        <begin position="13"/>
        <end position="44"/>
    </location>
</feature>
<reference evidence="2 3" key="1">
    <citation type="journal article" date="2019" name="PLoS ONE">
        <title>Comparative genome analysis indicates high evolutionary potential of pathogenicity genes in Colletotrichum tanaceti.</title>
        <authorList>
            <person name="Lelwala R.V."/>
            <person name="Korhonen P.K."/>
            <person name="Young N.D."/>
            <person name="Scott J.B."/>
            <person name="Ades P.A."/>
            <person name="Gasser R.B."/>
            <person name="Taylor P.W.J."/>
        </authorList>
    </citation>
    <scope>NUCLEOTIDE SEQUENCE [LARGE SCALE GENOMIC DNA]</scope>
    <source>
        <strain evidence="2">BRIP57314</strain>
    </source>
</reference>
<comment type="caution">
    <text evidence="2">The sequence shown here is derived from an EMBL/GenBank/DDBJ whole genome shotgun (WGS) entry which is preliminary data.</text>
</comment>
<dbReference type="Proteomes" id="UP000310108">
    <property type="component" value="Unassembled WGS sequence"/>
</dbReference>
<dbReference type="AlphaFoldDB" id="A0A4U6WZ62"/>
<organism evidence="2 3">
    <name type="scientific">Colletotrichum tanaceti</name>
    <dbReference type="NCBI Taxonomy" id="1306861"/>
    <lineage>
        <taxon>Eukaryota</taxon>
        <taxon>Fungi</taxon>
        <taxon>Dikarya</taxon>
        <taxon>Ascomycota</taxon>
        <taxon>Pezizomycotina</taxon>
        <taxon>Sordariomycetes</taxon>
        <taxon>Hypocreomycetidae</taxon>
        <taxon>Glomerellales</taxon>
        <taxon>Glomerellaceae</taxon>
        <taxon>Colletotrichum</taxon>
        <taxon>Colletotrichum destructivum species complex</taxon>
    </lineage>
</organism>
<accession>A0A4U6WZ62</accession>
<name>A0A4U6WZ62_9PEZI</name>
<evidence type="ECO:0000256" key="1">
    <source>
        <dbReference type="SAM" id="MobiDB-lite"/>
    </source>
</evidence>